<dbReference type="PaxDb" id="4113-PGSC0003DMT400091261"/>
<evidence type="ECO:0000313" key="2">
    <source>
        <dbReference type="Proteomes" id="UP000011115"/>
    </source>
</evidence>
<evidence type="ECO:0000313" key="1">
    <source>
        <dbReference type="EnsemblPlants" id="PGSC0003DMT400091261"/>
    </source>
</evidence>
<dbReference type="Proteomes" id="UP000011115">
    <property type="component" value="Unassembled WGS sequence"/>
</dbReference>
<dbReference type="EnsemblPlants" id="PGSC0003DMT400091261">
    <property type="protein sequence ID" value="PGSC0003DMT400091261"/>
    <property type="gene ID" value="PGSC0003DMG400040832"/>
</dbReference>
<dbReference type="eggNOG" id="KOG4658">
    <property type="taxonomic scope" value="Eukaryota"/>
</dbReference>
<dbReference type="AlphaFoldDB" id="M1DM74"/>
<dbReference type="Gramene" id="PGSC0003DMT400091261">
    <property type="protein sequence ID" value="PGSC0003DMT400091261"/>
    <property type="gene ID" value="PGSC0003DMG400040832"/>
</dbReference>
<dbReference type="HOGENOM" id="CLU_848387_0_0_1"/>
<organism evidence="1 2">
    <name type="scientific">Solanum tuberosum</name>
    <name type="common">Potato</name>
    <dbReference type="NCBI Taxonomy" id="4113"/>
    <lineage>
        <taxon>Eukaryota</taxon>
        <taxon>Viridiplantae</taxon>
        <taxon>Streptophyta</taxon>
        <taxon>Embryophyta</taxon>
        <taxon>Tracheophyta</taxon>
        <taxon>Spermatophyta</taxon>
        <taxon>Magnoliopsida</taxon>
        <taxon>eudicotyledons</taxon>
        <taxon>Gunneridae</taxon>
        <taxon>Pentapetalae</taxon>
        <taxon>asterids</taxon>
        <taxon>lamiids</taxon>
        <taxon>Solanales</taxon>
        <taxon>Solanaceae</taxon>
        <taxon>Solanoideae</taxon>
        <taxon>Solaneae</taxon>
        <taxon>Solanum</taxon>
    </lineage>
</organism>
<reference evidence="2" key="1">
    <citation type="journal article" date="2011" name="Nature">
        <title>Genome sequence and analysis of the tuber crop potato.</title>
        <authorList>
            <consortium name="The Potato Genome Sequencing Consortium"/>
        </authorList>
    </citation>
    <scope>NUCLEOTIDE SEQUENCE [LARGE SCALE GENOMIC DNA]</scope>
    <source>
        <strain evidence="2">cv. DM1-3 516 R44</strain>
    </source>
</reference>
<accession>M1DM74</accession>
<protein>
    <submittedName>
        <fullName evidence="1">Disease resistance protein</fullName>
    </submittedName>
</protein>
<reference evidence="1" key="2">
    <citation type="submission" date="2015-06" db="UniProtKB">
        <authorList>
            <consortium name="EnsemblPlants"/>
        </authorList>
    </citation>
    <scope>IDENTIFICATION</scope>
    <source>
        <strain evidence="1">DM1-3 516 R44</strain>
    </source>
</reference>
<name>M1DM74_SOLTU</name>
<keyword evidence="2" id="KW-1185">Reference proteome</keyword>
<proteinExistence type="predicted"/>
<dbReference type="InParanoid" id="M1DM74"/>
<sequence>MLKSIKTSASSGSPTMDEVFMGFHEYIFENLLLKVEADLELTDTDKVKRFYHRLLPLVTLLVDPLIQYIECKKQNDLLNKIGTLAIQAEAAIRLSYEDALDRSKCRKVNILLQLLTVSFKLIKYEGRCEGKLTDQLKHKAILETEFLNLVENAYEELIFFRIFLIDLLGQQTIELNKSDGLLMHAEVAAHKATLISTCSYESFVDGSSSRDMSLSLSDFLKETKSVNAEIRELCFQLLDESASYITVTDLKCFINMLLDILNHLQSWDDVILVVRNQIPVAQEKLEFLADILKPCNMHTELKDLMERVQNVAYREKYVIFFSVSGDRA</sequence>